<evidence type="ECO:0000256" key="1">
    <source>
        <dbReference type="SAM" id="MobiDB-lite"/>
    </source>
</evidence>
<dbReference type="AlphaFoldDB" id="A0AAW0FT90"/>
<feature type="compositionally biased region" description="Low complexity" evidence="1">
    <location>
        <begin position="1"/>
        <end position="11"/>
    </location>
</feature>
<keyword evidence="3" id="KW-1185">Reference proteome</keyword>
<evidence type="ECO:0000313" key="3">
    <source>
        <dbReference type="Proteomes" id="UP001385951"/>
    </source>
</evidence>
<gene>
    <name evidence="2" type="ORF">QCA50_015551</name>
</gene>
<dbReference type="Proteomes" id="UP001385951">
    <property type="component" value="Unassembled WGS sequence"/>
</dbReference>
<organism evidence="2 3">
    <name type="scientific">Cerrena zonata</name>
    <dbReference type="NCBI Taxonomy" id="2478898"/>
    <lineage>
        <taxon>Eukaryota</taxon>
        <taxon>Fungi</taxon>
        <taxon>Dikarya</taxon>
        <taxon>Basidiomycota</taxon>
        <taxon>Agaricomycotina</taxon>
        <taxon>Agaricomycetes</taxon>
        <taxon>Polyporales</taxon>
        <taxon>Cerrenaceae</taxon>
        <taxon>Cerrena</taxon>
    </lineage>
</organism>
<feature type="compositionally biased region" description="Low complexity" evidence="1">
    <location>
        <begin position="58"/>
        <end position="73"/>
    </location>
</feature>
<sequence length="350" mass="38503">MARGKPTASKPTPKPPAPKIGNPVSAKGKSRANDPKKAQLPAISKGKDVEKPSRSSNTIRAATTSAAPSSSKRATPEELFEEDDEIVVPPPSKKKKKAIIPATPEPEQDEDIECASSPLSSPPPELLTKRTHHAASSPPPTKSSSSARQAIPDAEHEVGEDEDEEDEEDVKPTIDDINEQDQDEDDDIDEQEQDEDDEEVVQEQGNEDEDAWAQFQNPKAAADALIASLDRDSNIKKSDRTRYLRPFQKAARLVPRLITPFLSIGPTIETAMRLDPTKPYEQQTDQEALESLNEETYRDVIGFYNRLLDHCPQLAKAMHAFADNAGAFGDLLKYASSFLWSSCYTDCALL</sequence>
<evidence type="ECO:0000313" key="2">
    <source>
        <dbReference type="EMBL" id="KAK7681459.1"/>
    </source>
</evidence>
<feature type="compositionally biased region" description="Acidic residues" evidence="1">
    <location>
        <begin position="158"/>
        <end position="169"/>
    </location>
</feature>
<feature type="compositionally biased region" description="Acidic residues" evidence="1">
    <location>
        <begin position="176"/>
        <end position="207"/>
    </location>
</feature>
<protein>
    <submittedName>
        <fullName evidence="2">Uncharacterized protein</fullName>
    </submittedName>
</protein>
<feature type="region of interest" description="Disordered" evidence="1">
    <location>
        <begin position="1"/>
        <end position="207"/>
    </location>
</feature>
<reference evidence="2 3" key="1">
    <citation type="submission" date="2022-09" db="EMBL/GenBank/DDBJ databases">
        <authorList>
            <person name="Palmer J.M."/>
        </authorList>
    </citation>
    <scope>NUCLEOTIDE SEQUENCE [LARGE SCALE GENOMIC DNA]</scope>
    <source>
        <strain evidence="2 3">DSM 7382</strain>
    </source>
</reference>
<dbReference type="EMBL" id="JASBNA010000041">
    <property type="protein sequence ID" value="KAK7681459.1"/>
    <property type="molecule type" value="Genomic_DNA"/>
</dbReference>
<name>A0AAW0FT90_9APHY</name>
<comment type="caution">
    <text evidence="2">The sequence shown here is derived from an EMBL/GenBank/DDBJ whole genome shotgun (WGS) entry which is preliminary data.</text>
</comment>
<accession>A0AAW0FT90</accession>
<proteinExistence type="predicted"/>